<comment type="cofactor">
    <cofactor evidence="2">
        <name>[4Fe-4S] cluster</name>
        <dbReference type="ChEBI" id="CHEBI:49883"/>
    </cofactor>
</comment>
<keyword evidence="7" id="KW-1185">Reference proteome</keyword>
<dbReference type="InterPro" id="IPR019575">
    <property type="entry name" value="Nuop51_4Fe4S-bd"/>
</dbReference>
<dbReference type="PANTHER" id="PTHR11780">
    <property type="entry name" value="NADH-UBIQUINONE OXIDOREDUCTASE FLAVOPROTEIN 1 NDUFV1"/>
    <property type="match status" value="1"/>
</dbReference>
<evidence type="ECO:0000259" key="5">
    <source>
        <dbReference type="SMART" id="SM00928"/>
    </source>
</evidence>
<evidence type="ECO:0000256" key="1">
    <source>
        <dbReference type="ARBA" id="ARBA00001917"/>
    </source>
</evidence>
<keyword evidence="3" id="KW-0285">Flavoprotein</keyword>
<evidence type="ECO:0000256" key="3">
    <source>
        <dbReference type="ARBA" id="ARBA00022630"/>
    </source>
</evidence>
<accession>A0ABZ1AXA3</accession>
<organism evidence="6 7">
    <name type="scientific">Blastococcus brunescens</name>
    <dbReference type="NCBI Taxonomy" id="1564165"/>
    <lineage>
        <taxon>Bacteria</taxon>
        <taxon>Bacillati</taxon>
        <taxon>Actinomycetota</taxon>
        <taxon>Actinomycetes</taxon>
        <taxon>Geodermatophilales</taxon>
        <taxon>Geodermatophilaceae</taxon>
        <taxon>Blastococcus</taxon>
    </lineage>
</organism>
<evidence type="ECO:0000256" key="4">
    <source>
        <dbReference type="ARBA" id="ARBA00022643"/>
    </source>
</evidence>
<dbReference type="PANTHER" id="PTHR11780:SF10">
    <property type="entry name" value="NADH DEHYDROGENASE [UBIQUINONE] FLAVOPROTEIN 1, MITOCHONDRIAL"/>
    <property type="match status" value="1"/>
</dbReference>
<comment type="cofactor">
    <cofactor evidence="1">
        <name>FMN</name>
        <dbReference type="ChEBI" id="CHEBI:58210"/>
    </cofactor>
</comment>
<name>A0ABZ1AXA3_9ACTN</name>
<dbReference type="Proteomes" id="UP001324287">
    <property type="component" value="Chromosome"/>
</dbReference>
<dbReference type="Gene3D" id="1.20.1440.230">
    <property type="entry name" value="NADH-ubiquinone oxidoreductase 51kDa subunit, iron-sulphur binding domain"/>
    <property type="match status" value="1"/>
</dbReference>
<dbReference type="SMART" id="SM00928">
    <property type="entry name" value="NADH_4Fe-4S"/>
    <property type="match status" value="1"/>
</dbReference>
<proteinExistence type="predicted"/>
<dbReference type="SUPFAM" id="SSF140490">
    <property type="entry name" value="Nqo1C-terminal domain-like"/>
    <property type="match status" value="1"/>
</dbReference>
<evidence type="ECO:0000256" key="2">
    <source>
        <dbReference type="ARBA" id="ARBA00001966"/>
    </source>
</evidence>
<dbReference type="Pfam" id="PF10589">
    <property type="entry name" value="NADH_4Fe-4S"/>
    <property type="match status" value="1"/>
</dbReference>
<gene>
    <name evidence="6" type="ORF">U6N30_25570</name>
</gene>
<dbReference type="EMBL" id="CP141261">
    <property type="protein sequence ID" value="WRL63140.1"/>
    <property type="molecule type" value="Genomic_DNA"/>
</dbReference>
<protein>
    <submittedName>
        <fullName evidence="6">NADH-ubiquinone oxidoreductase-F iron-sulfur binding region domain-containing protein</fullName>
    </submittedName>
</protein>
<feature type="domain" description="NADH-ubiquinone oxidoreductase 51kDa subunit iron-sulphur binding" evidence="5">
    <location>
        <begin position="3"/>
        <end position="28"/>
    </location>
</feature>
<dbReference type="InterPro" id="IPR050837">
    <property type="entry name" value="ComplexI_51kDa_subunit"/>
</dbReference>
<sequence>MHPCREGTYWLVQILERIAHGRGTAQDLDILVDTCDNILGRSFCALGDGATSCITSSLKYFKDDYVALLPPEEQARLGRTLRIEPVGVAS</sequence>
<keyword evidence="4" id="KW-0288">FMN</keyword>
<dbReference type="InterPro" id="IPR037207">
    <property type="entry name" value="Nuop51_4Fe4S-bd_sf"/>
</dbReference>
<evidence type="ECO:0000313" key="7">
    <source>
        <dbReference type="Proteomes" id="UP001324287"/>
    </source>
</evidence>
<evidence type="ECO:0000313" key="6">
    <source>
        <dbReference type="EMBL" id="WRL63140.1"/>
    </source>
</evidence>
<reference evidence="6 7" key="1">
    <citation type="submission" date="2023-12" db="EMBL/GenBank/DDBJ databases">
        <title>Blastococcus brunescens sp. nov., an actonobacterium isolated from sandstone collected in sahara desert.</title>
        <authorList>
            <person name="Gtari M."/>
            <person name="Ghodhbane F."/>
        </authorList>
    </citation>
    <scope>NUCLEOTIDE SEQUENCE [LARGE SCALE GENOMIC DNA]</scope>
    <source>
        <strain evidence="6 7">BMG 8361</strain>
    </source>
</reference>
<dbReference type="RefSeq" id="WP_324274477.1">
    <property type="nucleotide sequence ID" value="NZ_CP141261.1"/>
</dbReference>